<reference evidence="1 2" key="1">
    <citation type="submission" date="2017-10" db="EMBL/GenBank/DDBJ databases">
        <title>Bacillus sp. nov., a halophilic bacterium isolated from a Yangshapao Lake.</title>
        <authorList>
            <person name="Wang H."/>
        </authorList>
    </citation>
    <scope>NUCLEOTIDE SEQUENCE [LARGE SCALE GENOMIC DNA]</scope>
    <source>
        <strain evidence="1 2">YSP-3</strain>
    </source>
</reference>
<protein>
    <submittedName>
        <fullName evidence="1">Phosphoglycolate phosphatase</fullName>
    </submittedName>
</protein>
<dbReference type="SUPFAM" id="SSF56784">
    <property type="entry name" value="HAD-like"/>
    <property type="match status" value="1"/>
</dbReference>
<dbReference type="SFLD" id="SFLDS00003">
    <property type="entry name" value="Haloacid_Dehalogenase"/>
    <property type="match status" value="1"/>
</dbReference>
<dbReference type="PANTHER" id="PTHR10000">
    <property type="entry name" value="PHOSPHOSERINE PHOSPHATASE"/>
    <property type="match status" value="1"/>
</dbReference>
<dbReference type="GO" id="GO:0005829">
    <property type="term" value="C:cytosol"/>
    <property type="evidence" value="ECO:0007669"/>
    <property type="project" value="TreeGrafter"/>
</dbReference>
<dbReference type="Proteomes" id="UP000248066">
    <property type="component" value="Unassembled WGS sequence"/>
</dbReference>
<dbReference type="PRINTS" id="PR00119">
    <property type="entry name" value="CATATPASE"/>
</dbReference>
<evidence type="ECO:0000313" key="2">
    <source>
        <dbReference type="Proteomes" id="UP000248066"/>
    </source>
</evidence>
<organism evidence="1 2">
    <name type="scientific">Alteribacter lacisalsi</name>
    <dbReference type="NCBI Taxonomy" id="2045244"/>
    <lineage>
        <taxon>Bacteria</taxon>
        <taxon>Bacillati</taxon>
        <taxon>Bacillota</taxon>
        <taxon>Bacilli</taxon>
        <taxon>Bacillales</taxon>
        <taxon>Bacillaceae</taxon>
        <taxon>Alteribacter</taxon>
    </lineage>
</organism>
<dbReference type="OrthoDB" id="9781413at2"/>
<dbReference type="GO" id="GO:0000287">
    <property type="term" value="F:magnesium ion binding"/>
    <property type="evidence" value="ECO:0007669"/>
    <property type="project" value="TreeGrafter"/>
</dbReference>
<dbReference type="GO" id="GO:0016791">
    <property type="term" value="F:phosphatase activity"/>
    <property type="evidence" value="ECO:0007669"/>
    <property type="project" value="TreeGrafter"/>
</dbReference>
<sequence length="253" mass="28116">MTFPDKPIKLIALDMDGTLLGNNMDVSKENTEAIQRAHDHSIDVVLSTGRMMLTAGKYAEELGLKSYLITVNGSEIWHSRGELVERQLLDVKFVELMRDLTDEHGTHFWAASVDQVWNAELPENLHDHEWMKFGFDVKEDEVREKIKSLLTAEKELEITNSSLTNLEINAAGINKAYALKKVCKRLGITMNEVMAVGDSLNDLAMIKEAGIGVAMGNAQDYVKKQADYVTSTNLEHGVAEAIELAIKAGQQEG</sequence>
<name>A0A2W0HMA9_9BACI</name>
<dbReference type="SFLD" id="SFLDG01140">
    <property type="entry name" value="C2.B:_Phosphomannomutase_and_P"/>
    <property type="match status" value="1"/>
</dbReference>
<dbReference type="EMBL" id="PDOF01000001">
    <property type="protein sequence ID" value="PYZ98202.1"/>
    <property type="molecule type" value="Genomic_DNA"/>
</dbReference>
<comment type="caution">
    <text evidence="1">The sequence shown here is derived from an EMBL/GenBank/DDBJ whole genome shotgun (WGS) entry which is preliminary data.</text>
</comment>
<dbReference type="Gene3D" id="3.40.50.1000">
    <property type="entry name" value="HAD superfamily/HAD-like"/>
    <property type="match status" value="2"/>
</dbReference>
<dbReference type="Pfam" id="PF08282">
    <property type="entry name" value="Hydrolase_3"/>
    <property type="match status" value="2"/>
</dbReference>
<dbReference type="InterPro" id="IPR006379">
    <property type="entry name" value="HAD-SF_hydro_IIB"/>
</dbReference>
<dbReference type="CDD" id="cd07516">
    <property type="entry name" value="HAD_Pase"/>
    <property type="match status" value="1"/>
</dbReference>
<dbReference type="Gene3D" id="3.30.1240.10">
    <property type="match status" value="1"/>
</dbReference>
<accession>A0A2W0HMA9</accession>
<dbReference type="InterPro" id="IPR023214">
    <property type="entry name" value="HAD_sf"/>
</dbReference>
<dbReference type="RefSeq" id="WP_110518037.1">
    <property type="nucleotide sequence ID" value="NZ_PDOF01000001.1"/>
</dbReference>
<evidence type="ECO:0000313" key="1">
    <source>
        <dbReference type="EMBL" id="PYZ98202.1"/>
    </source>
</evidence>
<dbReference type="InterPro" id="IPR036412">
    <property type="entry name" value="HAD-like_sf"/>
</dbReference>
<keyword evidence="2" id="KW-1185">Reference proteome</keyword>
<gene>
    <name evidence="1" type="ORF">CR205_06300</name>
</gene>
<dbReference type="AlphaFoldDB" id="A0A2W0HMA9"/>
<dbReference type="PANTHER" id="PTHR10000:SF55">
    <property type="entry name" value="5-AMINO-6-(5-PHOSPHO-D-RIBITYLAMINO)URACIL PHOSPHATASE YCSE"/>
    <property type="match status" value="1"/>
</dbReference>
<dbReference type="NCBIfam" id="TIGR01484">
    <property type="entry name" value="HAD-SF-IIB"/>
    <property type="match status" value="1"/>
</dbReference>
<dbReference type="PROSITE" id="PS01229">
    <property type="entry name" value="COF_2"/>
    <property type="match status" value="1"/>
</dbReference>
<proteinExistence type="predicted"/>